<comment type="similarity">
    <text evidence="1">Belongs to the trimethylamine methyltransferase family.</text>
</comment>
<dbReference type="GO" id="GO:0032259">
    <property type="term" value="P:methylation"/>
    <property type="evidence" value="ECO:0007669"/>
    <property type="project" value="UniProtKB-KW"/>
</dbReference>
<gene>
    <name evidence="4" type="ORF">SSCH_320005</name>
</gene>
<dbReference type="Pfam" id="PF06253">
    <property type="entry name" value="MTTB"/>
    <property type="match status" value="1"/>
</dbReference>
<dbReference type="EC" id="2.1.1.250" evidence="4"/>
<protein>
    <submittedName>
        <fullName evidence="4">Trimethylamine:corrinoid methyltransferase</fullName>
        <ecNumber evidence="4">2.1.1.250</ecNumber>
    </submittedName>
</protein>
<sequence length="300" mass="32271">MRYDYFSDGELIQMHEASVEILKRIGISTSSDRLRGLFLDNGCKEKGERILFTEDVIDKGLKTVPSAFNIYGRNGCDLVIEMGKQKGYAQTCVGAPSVIDLETEEKRDASLKDLEDFAKLSDALENTHLISPVFPRDVPQEIIVTAETAATLRNSSKPQRICAESSHELPYIIEVLAAVAGGMDALRERPLAYIEVSTISPLNSGFHPAEALIDIVEAGLPLGIVPCPMMGATGPITLAGCVAQHNAEILSSVIASQMLKPGAPVVMSPRVTFMDMKTGLGLWAMPEQGLAAAASAQLAR</sequence>
<dbReference type="InterPro" id="IPR038601">
    <property type="entry name" value="MttB-like_sf"/>
</dbReference>
<dbReference type="Gene3D" id="3.20.20.480">
    <property type="entry name" value="Trimethylamine methyltransferase-like"/>
    <property type="match status" value="1"/>
</dbReference>
<evidence type="ECO:0000313" key="4">
    <source>
        <dbReference type="EMBL" id="CEO88973.1"/>
    </source>
</evidence>
<proteinExistence type="inferred from homology"/>
<evidence type="ECO:0000313" key="5">
    <source>
        <dbReference type="Proteomes" id="UP000046155"/>
    </source>
</evidence>
<name>A0A0B7ML87_9FIRM</name>
<evidence type="ECO:0000256" key="2">
    <source>
        <dbReference type="ARBA" id="ARBA00022603"/>
    </source>
</evidence>
<organism evidence="4 5">
    <name type="scientific">Syntrophaceticus schinkii</name>
    <dbReference type="NCBI Taxonomy" id="499207"/>
    <lineage>
        <taxon>Bacteria</taxon>
        <taxon>Bacillati</taxon>
        <taxon>Bacillota</taxon>
        <taxon>Clostridia</taxon>
        <taxon>Thermoanaerobacterales</taxon>
        <taxon>Thermoanaerobacterales Family III. Incertae Sedis</taxon>
        <taxon>Syntrophaceticus</taxon>
    </lineage>
</organism>
<evidence type="ECO:0000256" key="3">
    <source>
        <dbReference type="ARBA" id="ARBA00022679"/>
    </source>
</evidence>
<dbReference type="Proteomes" id="UP000046155">
    <property type="component" value="Unassembled WGS sequence"/>
</dbReference>
<evidence type="ECO:0000256" key="1">
    <source>
        <dbReference type="ARBA" id="ARBA00007137"/>
    </source>
</evidence>
<dbReference type="GO" id="GO:0015948">
    <property type="term" value="P:methanogenesis"/>
    <property type="evidence" value="ECO:0007669"/>
    <property type="project" value="InterPro"/>
</dbReference>
<reference evidence="5" key="1">
    <citation type="submission" date="2015-01" db="EMBL/GenBank/DDBJ databases">
        <authorList>
            <person name="Manzoor Shahid"/>
            <person name="Zubair Saima"/>
        </authorList>
    </citation>
    <scope>NUCLEOTIDE SEQUENCE [LARGE SCALE GENOMIC DNA]</scope>
    <source>
        <strain evidence="5">Sp3</strain>
    </source>
</reference>
<accession>A0A0B7ML87</accession>
<dbReference type="AlphaFoldDB" id="A0A0B7ML87"/>
<keyword evidence="5" id="KW-1185">Reference proteome</keyword>
<dbReference type="GO" id="GO:0043834">
    <property type="term" value="F:trimethylamine methyltransferase activity"/>
    <property type="evidence" value="ECO:0007669"/>
    <property type="project" value="UniProtKB-EC"/>
</dbReference>
<keyword evidence="3 4" id="KW-0808">Transferase</keyword>
<dbReference type="InterPro" id="IPR010426">
    <property type="entry name" value="MTTB_MeTrfase"/>
</dbReference>
<keyword evidence="2 4" id="KW-0489">Methyltransferase</keyword>
<dbReference type="EMBL" id="CDRZ01000228">
    <property type="protein sequence ID" value="CEO88973.1"/>
    <property type="molecule type" value="Genomic_DNA"/>
</dbReference>